<proteinExistence type="predicted"/>
<protein>
    <submittedName>
        <fullName evidence="1">Uncharacterized protein</fullName>
    </submittedName>
</protein>
<name>A0ACC3YNV3_COLTU</name>
<dbReference type="EMBL" id="VUJX02000008">
    <property type="protein sequence ID" value="KAL0933381.1"/>
    <property type="molecule type" value="Genomic_DNA"/>
</dbReference>
<reference evidence="1 2" key="1">
    <citation type="journal article" date="2020" name="Phytopathology">
        <title>Genome Sequence Resources of Colletotrichum truncatum, C. plurivorum, C. musicola, and C. sojae: Four Species Pathogenic to Soybean (Glycine max).</title>
        <authorList>
            <person name="Rogerio F."/>
            <person name="Boufleur T.R."/>
            <person name="Ciampi-Guillardi M."/>
            <person name="Sukno S.A."/>
            <person name="Thon M.R."/>
            <person name="Massola Junior N.S."/>
            <person name="Baroncelli R."/>
        </authorList>
    </citation>
    <scope>NUCLEOTIDE SEQUENCE [LARGE SCALE GENOMIC DNA]</scope>
    <source>
        <strain evidence="1 2">CMES1059</strain>
    </source>
</reference>
<sequence>MSPNSPSLSKHSLNPSPFPDGGVVAYLSIDGPVVATTLTELESLRSRPDYESCNPILSDAQLAIEWDYSLAGYPRCPVTQPIRVSQQKIDVEWDIYKLRALIRGSQVDANALAGRMMELERGIHDADRVIVDAHRRMRINNQETWALDANIRERFGLRATPRVDMFEVVKRAIKADWDVYKLRKVFSAIQADVDRLLHEITHLEAKLEKKQHEMGDTSKFVKRFPKHTCRSEQ</sequence>
<dbReference type="Proteomes" id="UP000805649">
    <property type="component" value="Unassembled WGS sequence"/>
</dbReference>
<evidence type="ECO:0000313" key="1">
    <source>
        <dbReference type="EMBL" id="KAL0933381.1"/>
    </source>
</evidence>
<keyword evidence="2" id="KW-1185">Reference proteome</keyword>
<gene>
    <name evidence="1" type="ORF">CTRU02_212344</name>
</gene>
<accession>A0ACC3YNV3</accession>
<evidence type="ECO:0000313" key="2">
    <source>
        <dbReference type="Proteomes" id="UP000805649"/>
    </source>
</evidence>
<organism evidence="1 2">
    <name type="scientific">Colletotrichum truncatum</name>
    <name type="common">Anthracnose fungus</name>
    <name type="synonym">Colletotrichum capsici</name>
    <dbReference type="NCBI Taxonomy" id="5467"/>
    <lineage>
        <taxon>Eukaryota</taxon>
        <taxon>Fungi</taxon>
        <taxon>Dikarya</taxon>
        <taxon>Ascomycota</taxon>
        <taxon>Pezizomycotina</taxon>
        <taxon>Sordariomycetes</taxon>
        <taxon>Hypocreomycetidae</taxon>
        <taxon>Glomerellales</taxon>
        <taxon>Glomerellaceae</taxon>
        <taxon>Colletotrichum</taxon>
        <taxon>Colletotrichum truncatum species complex</taxon>
    </lineage>
</organism>
<comment type="caution">
    <text evidence="1">The sequence shown here is derived from an EMBL/GenBank/DDBJ whole genome shotgun (WGS) entry which is preliminary data.</text>
</comment>